<protein>
    <recommendedName>
        <fullName evidence="1">Chromo domain-containing protein</fullName>
    </recommendedName>
</protein>
<dbReference type="PANTHER" id="PTHR46148">
    <property type="entry name" value="CHROMO DOMAIN-CONTAINING PROTEIN"/>
    <property type="match status" value="1"/>
</dbReference>
<dbReference type="InterPro" id="IPR000953">
    <property type="entry name" value="Chromo/chromo_shadow_dom"/>
</dbReference>
<dbReference type="EMBL" id="CP133622">
    <property type="protein sequence ID" value="WMV53219.1"/>
    <property type="molecule type" value="Genomic_DNA"/>
</dbReference>
<evidence type="ECO:0000313" key="3">
    <source>
        <dbReference type="Proteomes" id="UP001234989"/>
    </source>
</evidence>
<dbReference type="Pfam" id="PF24626">
    <property type="entry name" value="SH3_Tf2-1"/>
    <property type="match status" value="5"/>
</dbReference>
<feature type="domain" description="Chromo" evidence="1">
    <location>
        <begin position="1283"/>
        <end position="1338"/>
    </location>
</feature>
<gene>
    <name evidence="2" type="ORF">MTR67_046604</name>
</gene>
<dbReference type="Proteomes" id="UP001234989">
    <property type="component" value="Chromosome 11"/>
</dbReference>
<reference evidence="2" key="1">
    <citation type="submission" date="2023-08" db="EMBL/GenBank/DDBJ databases">
        <title>A de novo genome assembly of Solanum verrucosum Schlechtendal, a Mexican diploid species geographically isolated from the other diploid A-genome species in potato relatives.</title>
        <authorList>
            <person name="Hosaka K."/>
        </authorList>
    </citation>
    <scope>NUCLEOTIDE SEQUENCE</scope>
    <source>
        <tissue evidence="2">Young leaves</tissue>
    </source>
</reference>
<name>A0AAF0UX99_SOLVR</name>
<dbReference type="PANTHER" id="PTHR46148:SF60">
    <property type="entry name" value="CHROMO DOMAIN-CONTAINING PROTEIN"/>
    <property type="match status" value="1"/>
</dbReference>
<dbReference type="SUPFAM" id="SSF54160">
    <property type="entry name" value="Chromo domain-like"/>
    <property type="match status" value="5"/>
</dbReference>
<keyword evidence="3" id="KW-1185">Reference proteome</keyword>
<sequence>MELCSLAPIYLQTLVILKKYHDDGNYIIRWDSVLLDENLSYEEEPVAILNREVRKLRSKEIASIKVQWKNRPVEESTWESEVDMQERYPHLFVDSGTLSYPHLLLIVRGRTMGKLVSNVTTHLLVLSTRAFYFVKDFSIDFKWYATGFANQLERFGGIEEGKSIGEVVCLTSVLRWSKCTIDFDSPSALASLPHIRFQGELFLLARAGFSQLWCDVLGFRTWTNVSRRPLAREVQTLANDFMRLEILEKGGFLACVEARSSFLDKIKGKQFEDEKLSRIRDMVLRGEAKEASVGEVAYELALPPGLSGVHPVFHVSMLKKYHDDGNYIIRWDSVLLDENLSYEEEPVAILNREVRKLRSKEIASIKVQWKNRPVEESTWESEVDMQERYPHLFVDSDWKGSEALRKGKALENKCTIDFDSPSALASLPHIRFQGELFLLARAGFSQLWCDVLGFRTWTNVSRRPLAREVQTLANDFMRLEILEKGGFLACVEARSSFLDKIKGKQFEDEKLSRIRDMVLRGEAKEASVGEVAYELALPPGLSGVHPVFHVSMLKKYHDDGNYIIRWDSVLLDENLSYEEEPVAILNREVRKLRSKEIASIKVQWKNRPVEESTWESEVDMQERYPHLFVDSDWKGSEALRKGKALENKCTIDFDSPSALASLPHIRFQGELFLLARAGFSQLWCDVLGFRTWTNVSRRPLAREVQTLANDFMRLEILEKGGFLACVEARSSFLDKIKGKQFEDEKLSRIRDMVLRGEAKEASVGEVAYELALPPGLSGVHPVFHVSMLKKYHDDGNYIIRWDSVLLDENLSYEEEPVAILNREVRKLRSKEIASIKVQWKNRPVEESTWESEVDMQERYPHLFVDSDWKGSEALRKGKALENKCTIDFDSPSALASLPHIRFQGELFLLARAGFSQLWCDVLGFRTWTNVSRRPLAREVQTLANDFMRLEILEKGGFLACVEARSSFLDKIKGKQFEDEKLSRIRDMVLRGEAKEASVGEVAYELALPPGLSGVHPVFHVSMLKKYHDDGNYIIRWDSVLLDENLSYEEEPVAILNREVRKLRSKEIASIKVQWKNRPVEESTWESEVDMQERYPHLFVDSDWKGSEALRKGKALENKCTIDFDSPSALASLPHIRFQGELFLLARAGFSQLWCDVLGFRTWTNVSRRPLAREVQTLANDFMRLEILEKGGFLACVEARSSFLDKIKGKQFEDEKLSRIRDMVLRGEAKEASVGEVAYELALPPGLSGVHPVFHVSMLKKYHDDGNYIIRWDSVLLDENLSYEEEPVAILNREVRKLRSKEIASIKVQWKNRPVEESTWESEVDMQERYPHLFVDSVNGLSP</sequence>
<accession>A0AAF0UX99</accession>
<dbReference type="InterPro" id="IPR056924">
    <property type="entry name" value="SH3_Tf2-1"/>
</dbReference>
<feature type="domain" description="Chromo" evidence="1">
    <location>
        <begin position="343"/>
        <end position="402"/>
    </location>
</feature>
<feature type="domain" description="Chromo" evidence="1">
    <location>
        <begin position="1048"/>
        <end position="1107"/>
    </location>
</feature>
<dbReference type="InterPro" id="IPR016197">
    <property type="entry name" value="Chromo-like_dom_sf"/>
</dbReference>
<evidence type="ECO:0000259" key="1">
    <source>
        <dbReference type="SMART" id="SM00298"/>
    </source>
</evidence>
<organism evidence="2 3">
    <name type="scientific">Solanum verrucosum</name>
    <dbReference type="NCBI Taxonomy" id="315347"/>
    <lineage>
        <taxon>Eukaryota</taxon>
        <taxon>Viridiplantae</taxon>
        <taxon>Streptophyta</taxon>
        <taxon>Embryophyta</taxon>
        <taxon>Tracheophyta</taxon>
        <taxon>Spermatophyta</taxon>
        <taxon>Magnoliopsida</taxon>
        <taxon>eudicotyledons</taxon>
        <taxon>Gunneridae</taxon>
        <taxon>Pentapetalae</taxon>
        <taxon>asterids</taxon>
        <taxon>lamiids</taxon>
        <taxon>Solanales</taxon>
        <taxon>Solanaceae</taxon>
        <taxon>Solanoideae</taxon>
        <taxon>Solaneae</taxon>
        <taxon>Solanum</taxon>
    </lineage>
</organism>
<proteinExistence type="predicted"/>
<feature type="domain" description="Chromo" evidence="1">
    <location>
        <begin position="813"/>
        <end position="872"/>
    </location>
</feature>
<feature type="domain" description="Chromo" evidence="1">
    <location>
        <begin position="42"/>
        <end position="101"/>
    </location>
</feature>
<evidence type="ECO:0000313" key="2">
    <source>
        <dbReference type="EMBL" id="WMV53219.1"/>
    </source>
</evidence>
<feature type="domain" description="Chromo" evidence="1">
    <location>
        <begin position="578"/>
        <end position="637"/>
    </location>
</feature>
<dbReference type="SMART" id="SM00298">
    <property type="entry name" value="CHROMO"/>
    <property type="match status" value="6"/>
</dbReference>